<reference evidence="1 2" key="1">
    <citation type="journal article" date="2013" name="Pathog. Dis.">
        <title>Genome sequences of 65 Helicobacter pylori strains isolated from asymptomatic individuals and patients with gastric cancer, peptic ulcer disease, or gastritis.</title>
        <authorList>
            <person name="Blanchard T.G."/>
            <person name="Czinn S.J."/>
            <person name="Correa P."/>
            <person name="Nakazawa T."/>
            <person name="Keelan M."/>
            <person name="Morningstar L."/>
            <person name="Santana-Cruz I."/>
            <person name="Maroo A."/>
            <person name="McCracken C."/>
            <person name="Shefchek K."/>
            <person name="Daugherty S."/>
            <person name="Song Y."/>
            <person name="Fraser C.M."/>
            <person name="Fricke W.F."/>
        </authorList>
    </citation>
    <scope>NUCLEOTIDE SEQUENCE [LARGE SCALE GENOMIC DNA]</scope>
    <source>
        <strain evidence="1 2">NQ4200</strain>
    </source>
</reference>
<comment type="caution">
    <text evidence="1">The sequence shown here is derived from an EMBL/GenBank/DDBJ whole genome shotgun (WGS) entry which is preliminary data.</text>
</comment>
<sequence length="47" mass="5178">MSSNAFLTALTHHIYKGVTLHASYARCKCMGVLYCKLAAFTPNTKDV</sequence>
<protein>
    <recommendedName>
        <fullName evidence="3">SsrA-binding protein</fullName>
    </recommendedName>
</protein>
<dbReference type="EMBL" id="AKNS01000005">
    <property type="protein sequence ID" value="EJB29861.1"/>
    <property type="molecule type" value="Genomic_DNA"/>
</dbReference>
<organism evidence="1 2">
    <name type="scientific">Helicobacter pylori NQ4200</name>
    <dbReference type="NCBI Taxonomy" id="992024"/>
    <lineage>
        <taxon>Bacteria</taxon>
        <taxon>Pseudomonadati</taxon>
        <taxon>Campylobacterota</taxon>
        <taxon>Epsilonproteobacteria</taxon>
        <taxon>Campylobacterales</taxon>
        <taxon>Helicobacteraceae</taxon>
        <taxon>Helicobacter</taxon>
    </lineage>
</organism>
<dbReference type="Proteomes" id="UP000003358">
    <property type="component" value="Unassembled WGS sequence"/>
</dbReference>
<evidence type="ECO:0000313" key="1">
    <source>
        <dbReference type="EMBL" id="EJB29861.1"/>
    </source>
</evidence>
<dbReference type="AlphaFoldDB" id="I9Q5M9"/>
<accession>I9Q5M9</accession>
<proteinExistence type="predicted"/>
<evidence type="ECO:0000313" key="2">
    <source>
        <dbReference type="Proteomes" id="UP000003358"/>
    </source>
</evidence>
<name>I9Q5M9_HELPX</name>
<gene>
    <name evidence="1" type="ORF">HPNQ4200_1002</name>
</gene>
<evidence type="ECO:0008006" key="3">
    <source>
        <dbReference type="Google" id="ProtNLM"/>
    </source>
</evidence>